<evidence type="ECO:0000313" key="5">
    <source>
        <dbReference type="Proteomes" id="UP001152759"/>
    </source>
</evidence>
<dbReference type="GO" id="GO:0004867">
    <property type="term" value="F:serine-type endopeptidase inhibitor activity"/>
    <property type="evidence" value="ECO:0007669"/>
    <property type="project" value="UniProtKB-KW"/>
</dbReference>
<feature type="compositionally biased region" description="Polar residues" evidence="3">
    <location>
        <begin position="24"/>
        <end position="36"/>
    </location>
</feature>
<evidence type="ECO:0000256" key="1">
    <source>
        <dbReference type="ARBA" id="ARBA00022690"/>
    </source>
</evidence>
<protein>
    <submittedName>
        <fullName evidence="4">Uncharacterized protein</fullName>
    </submittedName>
</protein>
<dbReference type="EMBL" id="OU963863">
    <property type="protein sequence ID" value="CAH0384892.1"/>
    <property type="molecule type" value="Genomic_DNA"/>
</dbReference>
<keyword evidence="1" id="KW-0646">Protease inhibitor</keyword>
<dbReference type="InterPro" id="IPR042178">
    <property type="entry name" value="Serpin_sf_1"/>
</dbReference>
<sequence>MSIPSRADGEEGWGWCHQQRRRWSSVSSDPNESLKTVSDDPLLSDNRRGVASGVAARPITRSSLLSGRRDADVDDSQSLFRAPVAPVTSPCLLQALSEENENLVFSPFGLASNLMMVIENADKAAVGEIVDVFKLGKNRMQLKRGFKTLNEEFMVRITQIN</sequence>
<gene>
    <name evidence="4" type="ORF">BEMITA_LOCUS4178</name>
</gene>
<evidence type="ECO:0000256" key="2">
    <source>
        <dbReference type="ARBA" id="ARBA00022900"/>
    </source>
</evidence>
<keyword evidence="2" id="KW-0722">Serine protease inhibitor</keyword>
<dbReference type="AlphaFoldDB" id="A0A9P0A5B0"/>
<reference evidence="4" key="1">
    <citation type="submission" date="2021-12" db="EMBL/GenBank/DDBJ databases">
        <authorList>
            <person name="King R."/>
        </authorList>
    </citation>
    <scope>NUCLEOTIDE SEQUENCE</scope>
</reference>
<dbReference type="Gene3D" id="3.30.497.10">
    <property type="entry name" value="Antithrombin, subunit I, domain 2"/>
    <property type="match status" value="1"/>
</dbReference>
<dbReference type="InterPro" id="IPR036186">
    <property type="entry name" value="Serpin_sf"/>
</dbReference>
<evidence type="ECO:0000313" key="4">
    <source>
        <dbReference type="EMBL" id="CAH0384892.1"/>
    </source>
</evidence>
<dbReference type="Proteomes" id="UP001152759">
    <property type="component" value="Chromosome 2"/>
</dbReference>
<dbReference type="SUPFAM" id="SSF56574">
    <property type="entry name" value="Serpins"/>
    <property type="match status" value="1"/>
</dbReference>
<proteinExistence type="predicted"/>
<name>A0A9P0A5B0_BEMTA</name>
<accession>A0A9P0A5B0</accession>
<evidence type="ECO:0000256" key="3">
    <source>
        <dbReference type="SAM" id="MobiDB-lite"/>
    </source>
</evidence>
<organism evidence="4 5">
    <name type="scientific">Bemisia tabaci</name>
    <name type="common">Sweetpotato whitefly</name>
    <name type="synonym">Aleurodes tabaci</name>
    <dbReference type="NCBI Taxonomy" id="7038"/>
    <lineage>
        <taxon>Eukaryota</taxon>
        <taxon>Metazoa</taxon>
        <taxon>Ecdysozoa</taxon>
        <taxon>Arthropoda</taxon>
        <taxon>Hexapoda</taxon>
        <taxon>Insecta</taxon>
        <taxon>Pterygota</taxon>
        <taxon>Neoptera</taxon>
        <taxon>Paraneoptera</taxon>
        <taxon>Hemiptera</taxon>
        <taxon>Sternorrhyncha</taxon>
        <taxon>Aleyrodoidea</taxon>
        <taxon>Aleyrodidae</taxon>
        <taxon>Aleyrodinae</taxon>
        <taxon>Bemisia</taxon>
    </lineage>
</organism>
<keyword evidence="5" id="KW-1185">Reference proteome</keyword>
<feature type="region of interest" description="Disordered" evidence="3">
    <location>
        <begin position="22"/>
        <end position="47"/>
    </location>
</feature>